<dbReference type="OrthoDB" id="9009806at2"/>
<reference evidence="1 2" key="1">
    <citation type="submission" date="2015-11" db="EMBL/GenBank/DDBJ databases">
        <title>Long Read and Single Molecule DNA Sequencing Simplifies Genome Assembly and TAL Effector Gene Analysis of Xanthomonas translucens.</title>
        <authorList>
            <person name="Peng Z."/>
            <person name="Hu Y."/>
            <person name="Xie J."/>
            <person name="Potnis N."/>
            <person name="Akhunova A."/>
            <person name="Jones J."/>
            <person name="Liu Z."/>
            <person name="White F."/>
            <person name="Liu S."/>
        </authorList>
    </citation>
    <scope>NUCLEOTIDE SEQUENCE [LARGE SCALE GENOMIC DNA]</scope>
    <source>
        <strain evidence="1 2">B1</strain>
    </source>
</reference>
<evidence type="ECO:0000313" key="1">
    <source>
        <dbReference type="EMBL" id="KWV10308.1"/>
    </source>
</evidence>
<sequence>MNQHLPREIVDQIAQEQRHFAAASDAFLHAWKRGVQLAGPQWFGDGTPEGLNLARDKWDMCPDVPRISKAISVLSSGERMFLAAMVSFYNERKGGALLKRCGFHGLADFGGLDLQHRKVLADLILNYSGW</sequence>
<dbReference type="Proteomes" id="UP000055854">
    <property type="component" value="Unassembled WGS sequence"/>
</dbReference>
<organism evidence="1 2">
    <name type="scientific">Xanthomonas campestris pv. translucens</name>
    <dbReference type="NCBI Taxonomy" id="343"/>
    <lineage>
        <taxon>Bacteria</taxon>
        <taxon>Pseudomonadati</taxon>
        <taxon>Pseudomonadota</taxon>
        <taxon>Gammaproteobacteria</taxon>
        <taxon>Lysobacterales</taxon>
        <taxon>Lysobacteraceae</taxon>
        <taxon>Xanthomonas</taxon>
        <taxon>Xanthomonas translucens group</taxon>
    </lineage>
</organism>
<evidence type="ECO:0000313" key="2">
    <source>
        <dbReference type="Proteomes" id="UP000055854"/>
    </source>
</evidence>
<proteinExistence type="predicted"/>
<dbReference type="EMBL" id="LNTA01000436">
    <property type="protein sequence ID" value="KWV10308.1"/>
    <property type="molecule type" value="Genomic_DNA"/>
</dbReference>
<comment type="caution">
    <text evidence="1">The sequence shown here is derived from an EMBL/GenBank/DDBJ whole genome shotgun (WGS) entry which is preliminary data.</text>
</comment>
<accession>A0A109HDS0</accession>
<gene>
    <name evidence="1" type="ORF">ATB53_20915</name>
</gene>
<protein>
    <submittedName>
        <fullName evidence="1">Uncharacterized protein</fullName>
    </submittedName>
</protein>
<dbReference type="RefSeq" id="WP_025389723.1">
    <property type="nucleotide sequence ID" value="NZ_LNTA01000436.1"/>
</dbReference>
<dbReference type="AlphaFoldDB" id="A0A109HDS0"/>
<name>A0A109HDS0_XANCT</name>